<dbReference type="EMBL" id="JAGINP010000003">
    <property type="protein sequence ID" value="MBP2291382.1"/>
    <property type="molecule type" value="Genomic_DNA"/>
</dbReference>
<name>A0ABS4SHG6_9PROT</name>
<accession>A0ABS4SHG6</accession>
<protein>
    <submittedName>
        <fullName evidence="1">Uncharacterized protein (DUF2336 family)</fullName>
    </submittedName>
</protein>
<gene>
    <name evidence="1" type="ORF">J2851_001131</name>
</gene>
<proteinExistence type="predicted"/>
<dbReference type="RefSeq" id="WP_209764826.1">
    <property type="nucleotide sequence ID" value="NZ_JAGINP010000003.1"/>
</dbReference>
<reference evidence="1 2" key="1">
    <citation type="submission" date="2021-03" db="EMBL/GenBank/DDBJ databases">
        <title>Genomic Encyclopedia of Type Strains, Phase III (KMG-III): the genomes of soil and plant-associated and newly described type strains.</title>
        <authorList>
            <person name="Whitman W."/>
        </authorList>
    </citation>
    <scope>NUCLEOTIDE SEQUENCE [LARGE SCALE GENOMIC DNA]</scope>
    <source>
        <strain evidence="1 2">IMMIB AFH-6</strain>
    </source>
</reference>
<keyword evidence="2" id="KW-1185">Reference proteome</keyword>
<organism evidence="1 2">
    <name type="scientific">Azospirillum rugosum</name>
    <dbReference type="NCBI Taxonomy" id="416170"/>
    <lineage>
        <taxon>Bacteria</taxon>
        <taxon>Pseudomonadati</taxon>
        <taxon>Pseudomonadota</taxon>
        <taxon>Alphaproteobacteria</taxon>
        <taxon>Rhodospirillales</taxon>
        <taxon>Azospirillaceae</taxon>
        <taxon>Azospirillum</taxon>
    </lineage>
</organism>
<sequence>MTDSSPSPGLSARDVERLLASPSPEARIETMAKLVHDLEQGRLTEAERSLALEVMHCFAADAQAAVREAVAWQIRNNPMLTEELAERLVKDVGRVAFPILRDSGSLSDELLLDVLADPDSGKHMAIAGRRAVSARVAGAIVESGNVAVVTTLLRNPGAEVTEPSLHRALDRFGRVRMVSEAAATRPGLPLAVVERLVAFVSDAVRATLAHTHGLSRELVERLTNRGREAATMRLLRPALRGSEDVEAVARWLHANGRFTAALLFRVLCAGDIALFSAGLGAKAGVTSEAARTLAWDDGALGLRAVLKQASVAAVLVPPFQIAIGVAKRMEYEGSDNRRDDFQAEVMGELFAALTPTNDWVVDDLLLQLFDGASDDVIDRALDQAGLPFAPVRTGT</sequence>
<dbReference type="InterPro" id="IPR019285">
    <property type="entry name" value="DUF2336"/>
</dbReference>
<evidence type="ECO:0000313" key="2">
    <source>
        <dbReference type="Proteomes" id="UP000781958"/>
    </source>
</evidence>
<comment type="caution">
    <text evidence="1">The sequence shown here is derived from an EMBL/GenBank/DDBJ whole genome shotgun (WGS) entry which is preliminary data.</text>
</comment>
<dbReference type="Proteomes" id="UP000781958">
    <property type="component" value="Unassembled WGS sequence"/>
</dbReference>
<evidence type="ECO:0000313" key="1">
    <source>
        <dbReference type="EMBL" id="MBP2291382.1"/>
    </source>
</evidence>
<dbReference type="Pfam" id="PF10098">
    <property type="entry name" value="DUF2336"/>
    <property type="match status" value="1"/>
</dbReference>